<evidence type="ECO:0000313" key="3">
    <source>
        <dbReference type="Proteomes" id="UP001221757"/>
    </source>
</evidence>
<sequence length="136" mass="14494">MAYAARLMPACFFRVSSSSLADRTLAHSSHETLLSAYTADSNSRPSCLPRAAPCSLYISTRHGANLVPLSRLRLPGPPDSHTPSIPSSLPFALPRSTRGHPPLRPSVRAGLPACRMRAVAFGCVFRASSSAHSVPE</sequence>
<protein>
    <submittedName>
        <fullName evidence="2">Uncharacterized protein</fullName>
    </submittedName>
</protein>
<evidence type="ECO:0000256" key="1">
    <source>
        <dbReference type="SAM" id="MobiDB-lite"/>
    </source>
</evidence>
<dbReference type="Proteomes" id="UP001221757">
    <property type="component" value="Unassembled WGS sequence"/>
</dbReference>
<organism evidence="2 3">
    <name type="scientific">Mycena rosella</name>
    <name type="common">Pink bonnet</name>
    <name type="synonym">Agaricus rosellus</name>
    <dbReference type="NCBI Taxonomy" id="1033263"/>
    <lineage>
        <taxon>Eukaryota</taxon>
        <taxon>Fungi</taxon>
        <taxon>Dikarya</taxon>
        <taxon>Basidiomycota</taxon>
        <taxon>Agaricomycotina</taxon>
        <taxon>Agaricomycetes</taxon>
        <taxon>Agaricomycetidae</taxon>
        <taxon>Agaricales</taxon>
        <taxon>Marasmiineae</taxon>
        <taxon>Mycenaceae</taxon>
        <taxon>Mycena</taxon>
    </lineage>
</organism>
<comment type="caution">
    <text evidence="2">The sequence shown here is derived from an EMBL/GenBank/DDBJ whole genome shotgun (WGS) entry which is preliminary data.</text>
</comment>
<reference evidence="2" key="1">
    <citation type="submission" date="2023-03" db="EMBL/GenBank/DDBJ databases">
        <title>Massive genome expansion in bonnet fungi (Mycena s.s.) driven by repeated elements and novel gene families across ecological guilds.</title>
        <authorList>
            <consortium name="Lawrence Berkeley National Laboratory"/>
            <person name="Harder C.B."/>
            <person name="Miyauchi S."/>
            <person name="Viragh M."/>
            <person name="Kuo A."/>
            <person name="Thoen E."/>
            <person name="Andreopoulos B."/>
            <person name="Lu D."/>
            <person name="Skrede I."/>
            <person name="Drula E."/>
            <person name="Henrissat B."/>
            <person name="Morin E."/>
            <person name="Kohler A."/>
            <person name="Barry K."/>
            <person name="LaButti K."/>
            <person name="Morin E."/>
            <person name="Salamov A."/>
            <person name="Lipzen A."/>
            <person name="Mereny Z."/>
            <person name="Hegedus B."/>
            <person name="Baldrian P."/>
            <person name="Stursova M."/>
            <person name="Weitz H."/>
            <person name="Taylor A."/>
            <person name="Grigoriev I.V."/>
            <person name="Nagy L.G."/>
            <person name="Martin F."/>
            <person name="Kauserud H."/>
        </authorList>
    </citation>
    <scope>NUCLEOTIDE SEQUENCE</scope>
    <source>
        <strain evidence="2">CBHHK067</strain>
    </source>
</reference>
<proteinExistence type="predicted"/>
<feature type="region of interest" description="Disordered" evidence="1">
    <location>
        <begin position="77"/>
        <end position="104"/>
    </location>
</feature>
<keyword evidence="3" id="KW-1185">Reference proteome</keyword>
<name>A0AAD7DRT9_MYCRO</name>
<gene>
    <name evidence="2" type="ORF">B0H17DRAFT_1197205</name>
</gene>
<dbReference type="EMBL" id="JARKIE010000028">
    <property type="protein sequence ID" value="KAJ7697871.1"/>
    <property type="molecule type" value="Genomic_DNA"/>
</dbReference>
<evidence type="ECO:0000313" key="2">
    <source>
        <dbReference type="EMBL" id="KAJ7697871.1"/>
    </source>
</evidence>
<dbReference type="AlphaFoldDB" id="A0AAD7DRT9"/>
<accession>A0AAD7DRT9</accession>